<comment type="caution">
    <text evidence="2">The sequence shown here is derived from an EMBL/GenBank/DDBJ whole genome shotgun (WGS) entry which is preliminary data.</text>
</comment>
<dbReference type="RefSeq" id="WP_159749169.1">
    <property type="nucleotide sequence ID" value="NZ_CASSPE010000021.1"/>
</dbReference>
<dbReference type="EMBL" id="WUQX01000001">
    <property type="protein sequence ID" value="MXP74113.1"/>
    <property type="molecule type" value="Genomic_DNA"/>
</dbReference>
<protein>
    <submittedName>
        <fullName evidence="2">Uncharacterized protein</fullName>
    </submittedName>
</protein>
<evidence type="ECO:0000313" key="3">
    <source>
        <dbReference type="Proteomes" id="UP000460412"/>
    </source>
</evidence>
<proteinExistence type="predicted"/>
<accession>A0A7X3SH88</accession>
<reference evidence="2 3" key="1">
    <citation type="submission" date="2019-12" db="EMBL/GenBank/DDBJ databases">
        <title>Sporaefaciens musculi gen. nov., sp. nov., a novel bacterium isolated from the caecum of an obese mouse.</title>
        <authorList>
            <person name="Rasmussen T.S."/>
            <person name="Streidl T."/>
            <person name="Hitch T.C.A."/>
            <person name="Wortmann E."/>
            <person name="Deptula P."/>
            <person name="Hansen M."/>
            <person name="Nielsen D.S."/>
            <person name="Clavel T."/>
            <person name="Vogensen F.K."/>
        </authorList>
    </citation>
    <scope>NUCLEOTIDE SEQUENCE [LARGE SCALE GENOMIC DNA]</scope>
    <source>
        <strain evidence="2 3">WCA-9-b2</strain>
    </source>
</reference>
<keyword evidence="3" id="KW-1185">Reference proteome</keyword>
<dbReference type="AlphaFoldDB" id="A0A7X3SH88"/>
<evidence type="ECO:0000313" key="2">
    <source>
        <dbReference type="EMBL" id="MXP74113.1"/>
    </source>
</evidence>
<feature type="coiled-coil region" evidence="1">
    <location>
        <begin position="178"/>
        <end position="219"/>
    </location>
</feature>
<organism evidence="2 3">
    <name type="scientific">Sporofaciens musculi</name>
    <dbReference type="NCBI Taxonomy" id="2681861"/>
    <lineage>
        <taxon>Bacteria</taxon>
        <taxon>Bacillati</taxon>
        <taxon>Bacillota</taxon>
        <taxon>Clostridia</taxon>
        <taxon>Lachnospirales</taxon>
        <taxon>Lachnospiraceae</taxon>
        <taxon>Sporofaciens</taxon>
    </lineage>
</organism>
<keyword evidence="1" id="KW-0175">Coiled coil</keyword>
<name>A0A7X3SH88_9FIRM</name>
<evidence type="ECO:0000256" key="1">
    <source>
        <dbReference type="SAM" id="Coils"/>
    </source>
</evidence>
<dbReference type="Proteomes" id="UP000460412">
    <property type="component" value="Unassembled WGS sequence"/>
</dbReference>
<sequence length="290" mass="32977">MNFFTMQSLGKYTKTMEMQMKWQQKKSNNDFTADGTTKLTDPIARQAEQIRLAQADGSSKLSSQIRAKLASGKKLSREEMEYLQKNDPQTYQKAKALEEEQKSYEEELKRCETKEDVQRVRMNRTAASLSVVKSVESNSAIPESAKLGIMWQELMKSKALEETLNTFIESGRYAQLPTEAEKLEAEKALEEAKAAELEIEASEETMDDTDRNKNEVSADSVTEDILKDTVNDTSLHEAEQRNRAILQEHKMTLAEAETTPEALKVKRAKAHAAYKENQVEIPEQIMDLKN</sequence>
<gene>
    <name evidence="2" type="ORF">GN277_01270</name>
</gene>